<dbReference type="SUPFAM" id="SSF53850">
    <property type="entry name" value="Periplasmic binding protein-like II"/>
    <property type="match status" value="1"/>
</dbReference>
<accession>A0A1H2IRN4</accession>
<evidence type="ECO:0000313" key="1">
    <source>
        <dbReference type="EMBL" id="SDU46508.1"/>
    </source>
</evidence>
<keyword evidence="2" id="KW-1185">Reference proteome</keyword>
<dbReference type="RefSeq" id="WP_041279662.1">
    <property type="nucleotide sequence ID" value="NZ_FNLL01000009.1"/>
</dbReference>
<dbReference type="Proteomes" id="UP000199608">
    <property type="component" value="Unassembled WGS sequence"/>
</dbReference>
<dbReference type="Gene3D" id="3.40.190.10">
    <property type="entry name" value="Periplasmic binding protein-like II"/>
    <property type="match status" value="1"/>
</dbReference>
<evidence type="ECO:0008006" key="3">
    <source>
        <dbReference type="Google" id="ProtNLM"/>
    </source>
</evidence>
<name>A0A1H2IRN4_9BACT</name>
<proteinExistence type="predicted"/>
<evidence type="ECO:0000313" key="2">
    <source>
        <dbReference type="Proteomes" id="UP000199608"/>
    </source>
</evidence>
<protein>
    <recommendedName>
        <fullName evidence="3">NitT/TauT family transport system substrate-binding protein</fullName>
    </recommendedName>
</protein>
<dbReference type="AlphaFoldDB" id="A0A1H2IRN4"/>
<organism evidence="1 2">
    <name type="scientific">Desulfobacula phenolica</name>
    <dbReference type="NCBI Taxonomy" id="90732"/>
    <lineage>
        <taxon>Bacteria</taxon>
        <taxon>Pseudomonadati</taxon>
        <taxon>Thermodesulfobacteriota</taxon>
        <taxon>Desulfobacteria</taxon>
        <taxon>Desulfobacterales</taxon>
        <taxon>Desulfobacteraceae</taxon>
        <taxon>Desulfobacula</taxon>
    </lineage>
</organism>
<gene>
    <name evidence="1" type="ORF">SAMN04487931_109100</name>
</gene>
<dbReference type="EMBL" id="FNLL01000009">
    <property type="protein sequence ID" value="SDU46508.1"/>
    <property type="molecule type" value="Genomic_DNA"/>
</dbReference>
<reference evidence="2" key="1">
    <citation type="submission" date="2016-10" db="EMBL/GenBank/DDBJ databases">
        <authorList>
            <person name="Varghese N."/>
            <person name="Submissions S."/>
        </authorList>
    </citation>
    <scope>NUCLEOTIDE SEQUENCE [LARGE SCALE GENOMIC DNA]</scope>
    <source>
        <strain evidence="2">DSM 3384</strain>
    </source>
</reference>
<sequence>MLELHGASRILASFHDIVPNWIFAGLYFSDTFLKKNKESVKKVLQAIEKAFVFIKENEIQAREYLPKYTGIKRDICMIAALREYGAAKEPIERINFQRNLMIKYGYIKTNTPIEHMIDYQYLSQ</sequence>